<protein>
    <recommendedName>
        <fullName evidence="2">FH2 domain-containing protein</fullName>
    </recommendedName>
</protein>
<dbReference type="Gene3D" id="1.20.58.2220">
    <property type="entry name" value="Formin, FH2 domain"/>
    <property type="match status" value="1"/>
</dbReference>
<dbReference type="PANTHER" id="PTHR45857">
    <property type="entry name" value="FORMIN-LIKE PROTEIN"/>
    <property type="match status" value="1"/>
</dbReference>
<dbReference type="InterPro" id="IPR043592">
    <property type="entry name" value="FMNL_animal"/>
</dbReference>
<dbReference type="GeneTree" id="ENSGT00940000156292"/>
<dbReference type="PANTHER" id="PTHR45857:SF2">
    <property type="entry name" value="FORMIN-LIKE PROTEIN 1"/>
    <property type="match status" value="1"/>
</dbReference>
<comment type="similarity">
    <text evidence="1">Belongs to the formin homology family.</text>
</comment>
<feature type="domain" description="FH2" evidence="2">
    <location>
        <begin position="1"/>
        <end position="152"/>
    </location>
</feature>
<dbReference type="GO" id="GO:0030866">
    <property type="term" value="P:cortical actin cytoskeleton organization"/>
    <property type="evidence" value="ECO:0007669"/>
    <property type="project" value="TreeGrafter"/>
</dbReference>
<dbReference type="InterPro" id="IPR015425">
    <property type="entry name" value="FH2_Formin"/>
</dbReference>
<dbReference type="HOGENOM" id="CLU_137447_0_0_1"/>
<dbReference type="GO" id="GO:0005829">
    <property type="term" value="C:cytosol"/>
    <property type="evidence" value="ECO:0007669"/>
    <property type="project" value="TreeGrafter"/>
</dbReference>
<dbReference type="GO" id="GO:0051015">
    <property type="term" value="F:actin filament binding"/>
    <property type="evidence" value="ECO:0007669"/>
    <property type="project" value="TreeGrafter"/>
</dbReference>
<accession>S4RTA0</accession>
<dbReference type="GO" id="GO:0008360">
    <property type="term" value="P:regulation of cell shape"/>
    <property type="evidence" value="ECO:0007669"/>
    <property type="project" value="TreeGrafter"/>
</dbReference>
<dbReference type="GO" id="GO:0016477">
    <property type="term" value="P:cell migration"/>
    <property type="evidence" value="ECO:0007669"/>
    <property type="project" value="TreeGrafter"/>
</dbReference>
<proteinExistence type="inferred from homology"/>
<dbReference type="OMA" id="RESSMHE"/>
<dbReference type="PROSITE" id="PS51444">
    <property type="entry name" value="FH2"/>
    <property type="match status" value="1"/>
</dbReference>
<dbReference type="AlphaFoldDB" id="S4RTA0"/>
<organism evidence="3">
    <name type="scientific">Petromyzon marinus</name>
    <name type="common">Sea lamprey</name>
    <dbReference type="NCBI Taxonomy" id="7757"/>
    <lineage>
        <taxon>Eukaryota</taxon>
        <taxon>Metazoa</taxon>
        <taxon>Chordata</taxon>
        <taxon>Craniata</taxon>
        <taxon>Vertebrata</taxon>
        <taxon>Cyclostomata</taxon>
        <taxon>Hyperoartia</taxon>
        <taxon>Petromyzontiformes</taxon>
        <taxon>Petromyzontidae</taxon>
        <taxon>Petromyzon</taxon>
    </lineage>
</organism>
<dbReference type="STRING" id="7757.ENSPMAP00000008440"/>
<dbReference type="Ensembl" id="ENSPMAT00000008478.1">
    <property type="protein sequence ID" value="ENSPMAP00000008440.1"/>
    <property type="gene ID" value="ENSPMAG00000007681.1"/>
</dbReference>
<evidence type="ECO:0000259" key="2">
    <source>
        <dbReference type="PROSITE" id="PS51444"/>
    </source>
</evidence>
<name>S4RTA0_PETMA</name>
<evidence type="ECO:0000256" key="1">
    <source>
        <dbReference type="ARBA" id="ARBA00023449"/>
    </source>
</evidence>
<reference evidence="3" key="2">
    <citation type="submission" date="2025-09" db="UniProtKB">
        <authorList>
            <consortium name="Ensembl"/>
        </authorList>
    </citation>
    <scope>IDENTIFICATION</scope>
</reference>
<dbReference type="InterPro" id="IPR042201">
    <property type="entry name" value="FH2_Formin_sf"/>
</dbReference>
<dbReference type="Pfam" id="PF02181">
    <property type="entry name" value="FH2"/>
    <property type="match status" value="1"/>
</dbReference>
<reference evidence="3" key="1">
    <citation type="submission" date="2025-08" db="UniProtKB">
        <authorList>
            <consortium name="Ensembl"/>
        </authorList>
    </citation>
    <scope>IDENTIFICATION</scope>
</reference>
<sequence length="152" mass="17072">QLNAVIAASLSLKSSQKLKKILEIVLAFGNYMNGSRRGAAYGFKLNSLDLVLLKLLDTKSTDRSRTLLQYLTRVVREHYPELGAFHAELQYLDKAASVSLDSVLLDVKELEDGMEATRREQEAAGEHAIIRDFLAQNSEMLRRLQRDAHAAQ</sequence>
<evidence type="ECO:0000313" key="3">
    <source>
        <dbReference type="Ensembl" id="ENSPMAP00000008440.1"/>
    </source>
</evidence>
<dbReference type="SUPFAM" id="SSF101447">
    <property type="entry name" value="Formin homology 2 domain (FH2 domain)"/>
    <property type="match status" value="1"/>
</dbReference>